<feature type="transmembrane region" description="Helical" evidence="5">
    <location>
        <begin position="128"/>
        <end position="150"/>
    </location>
</feature>
<evidence type="ECO:0000313" key="10">
    <source>
        <dbReference type="Proteomes" id="UP000324324"/>
    </source>
</evidence>
<keyword evidence="10" id="KW-1185">Reference proteome</keyword>
<feature type="domain" description="Protein glycosylation ligase" evidence="8">
    <location>
        <begin position="175"/>
        <end position="198"/>
    </location>
</feature>
<evidence type="ECO:0000256" key="2">
    <source>
        <dbReference type="ARBA" id="ARBA00022692"/>
    </source>
</evidence>
<evidence type="ECO:0000313" key="9">
    <source>
        <dbReference type="EMBL" id="KAA6123947.1"/>
    </source>
</evidence>
<reference evidence="9 10" key="1">
    <citation type="submission" date="2019-09" db="EMBL/GenBank/DDBJ databases">
        <title>Isolation of a novel species in the genus Cupriavidus from patients with sepsis using whole genome sequencing.</title>
        <authorList>
            <person name="Kweon O.J."/>
            <person name="Lee M.-K."/>
        </authorList>
    </citation>
    <scope>NUCLEOTIDE SEQUENCE [LARGE SCALE GENOMIC DNA]</scope>
    <source>
        <strain evidence="9 10">MKL-01</strain>
    </source>
</reference>
<dbReference type="RefSeq" id="WP_150083399.1">
    <property type="nucleotide sequence ID" value="NZ_VWRN01000034.1"/>
</dbReference>
<keyword evidence="9" id="KW-0436">Ligase</keyword>
<evidence type="ECO:0000256" key="5">
    <source>
        <dbReference type="SAM" id="Phobius"/>
    </source>
</evidence>
<sequence>MAVALPPLVSKHTLPLATFYGEWASALAFVVLVLWCATLRAADGAARSAATGAAAGATAGAPVGAATPAGVPFVTAFCLWLIALGTGATLAGQPDVTGSRSLTLAALLLATGAIWAGHRYRRALDADVVLTAFATAWLAAGLFGTLAQWVQLFRLEGDSFGLVSDYFYDANRRLWGNLNQPNHQATVHGLALAASVWLASRGKLRALPWLVAVALVESGVVLSGSRTGVLHVGLAACYALVAAWLARSAQDVAPASARWSLRAPAGLVFAAAALVAMLMLLQPAIKAAGQAFGWSLFDTMAQLQAGDQISARGALWAHAWAMFVAHPWFGVGWGEFGWAQFEQLARLGITVEMSLHAHNAVLDLLAKTGIVGTAGVALFLAAWLWRVVRARLWRADTAERARTAAALTWLAMLCVHSMLEYPLHYLYFLLPFCFLLGWLEPAALAVTRMPRALATMGPAVVGVAAALVLATMWQDYRRVEAREYASPARVDTLPAPNLWFGQHAEAHRAELAPLTADGADAWLPPHIAAIHLLPTPTMIARGAWLLALNGEPEQGREWLERLRYYYRGDEAAQFARVAGYCEGVDAARRPREFCEWVQRRRAATPIPR</sequence>
<dbReference type="AlphaFoldDB" id="A0A5M8AJ68"/>
<keyword evidence="4 5" id="KW-0472">Membrane</keyword>
<evidence type="ECO:0000259" key="6">
    <source>
        <dbReference type="Pfam" id="PF04932"/>
    </source>
</evidence>
<dbReference type="Proteomes" id="UP000324324">
    <property type="component" value="Unassembled WGS sequence"/>
</dbReference>
<evidence type="ECO:0000256" key="1">
    <source>
        <dbReference type="ARBA" id="ARBA00004141"/>
    </source>
</evidence>
<accession>A0A5M8AJ68</accession>
<feature type="transmembrane region" description="Helical" evidence="5">
    <location>
        <begin position="20"/>
        <end position="39"/>
    </location>
</feature>
<evidence type="ECO:0000256" key="3">
    <source>
        <dbReference type="ARBA" id="ARBA00022989"/>
    </source>
</evidence>
<protein>
    <submittedName>
        <fullName evidence="9">Ligase</fullName>
    </submittedName>
</protein>
<feature type="transmembrane region" description="Helical" evidence="5">
    <location>
        <begin position="228"/>
        <end position="246"/>
    </location>
</feature>
<dbReference type="EMBL" id="VWRN01000034">
    <property type="protein sequence ID" value="KAA6123947.1"/>
    <property type="molecule type" value="Genomic_DNA"/>
</dbReference>
<proteinExistence type="predicted"/>
<feature type="domain" description="Virulence factor membrane-bound polymerase C-terminal" evidence="7">
    <location>
        <begin position="405"/>
        <end position="573"/>
    </location>
</feature>
<dbReference type="GO" id="GO:0016874">
    <property type="term" value="F:ligase activity"/>
    <property type="evidence" value="ECO:0007669"/>
    <property type="project" value="UniProtKB-KW"/>
</dbReference>
<evidence type="ECO:0000259" key="8">
    <source>
        <dbReference type="Pfam" id="PF15864"/>
    </source>
</evidence>
<dbReference type="InterPro" id="IPR051533">
    <property type="entry name" value="WaaL-like"/>
</dbReference>
<feature type="transmembrane region" description="Helical" evidence="5">
    <location>
        <begin position="400"/>
        <end position="419"/>
    </location>
</feature>
<gene>
    <name evidence="9" type="ORF">F1599_12465</name>
</gene>
<evidence type="ECO:0000256" key="4">
    <source>
        <dbReference type="ARBA" id="ARBA00023136"/>
    </source>
</evidence>
<dbReference type="PANTHER" id="PTHR37422">
    <property type="entry name" value="TEICHURONIC ACID BIOSYNTHESIS PROTEIN TUAE"/>
    <property type="match status" value="1"/>
</dbReference>
<dbReference type="PANTHER" id="PTHR37422:SF21">
    <property type="entry name" value="EXOQ-LIKE PROTEIN"/>
    <property type="match status" value="1"/>
</dbReference>
<feature type="transmembrane region" description="Helical" evidence="5">
    <location>
        <begin position="425"/>
        <end position="446"/>
    </location>
</feature>
<organism evidence="9 10">
    <name type="scientific">Cupriavidus cauae</name>
    <dbReference type="NCBI Taxonomy" id="2608999"/>
    <lineage>
        <taxon>Bacteria</taxon>
        <taxon>Pseudomonadati</taxon>
        <taxon>Pseudomonadota</taxon>
        <taxon>Betaproteobacteria</taxon>
        <taxon>Burkholderiales</taxon>
        <taxon>Burkholderiaceae</taxon>
        <taxon>Cupriavidus</taxon>
    </lineage>
</organism>
<feature type="domain" description="O-antigen ligase-related" evidence="6">
    <location>
        <begin position="214"/>
        <end position="375"/>
    </location>
</feature>
<dbReference type="InterPro" id="IPR031726">
    <property type="entry name" value="PglL_A"/>
</dbReference>
<dbReference type="GO" id="GO:0016020">
    <property type="term" value="C:membrane"/>
    <property type="evidence" value="ECO:0007669"/>
    <property type="project" value="UniProtKB-SubCell"/>
</dbReference>
<feature type="transmembrane region" description="Helical" evidence="5">
    <location>
        <begin position="364"/>
        <end position="388"/>
    </location>
</feature>
<comment type="caution">
    <text evidence="9">The sequence shown here is derived from an EMBL/GenBank/DDBJ whole genome shotgun (WGS) entry which is preliminary data.</text>
</comment>
<keyword evidence="3 5" id="KW-1133">Transmembrane helix</keyword>
<keyword evidence="2 5" id="KW-0812">Transmembrane</keyword>
<dbReference type="Pfam" id="PF11846">
    <property type="entry name" value="Wzy_C_2"/>
    <property type="match status" value="1"/>
</dbReference>
<dbReference type="InterPro" id="IPR021797">
    <property type="entry name" value="Wzy_C_2"/>
</dbReference>
<dbReference type="Pfam" id="PF15864">
    <property type="entry name" value="PglL_A"/>
    <property type="match status" value="1"/>
</dbReference>
<evidence type="ECO:0000259" key="7">
    <source>
        <dbReference type="Pfam" id="PF11846"/>
    </source>
</evidence>
<feature type="transmembrane region" description="Helical" evidence="5">
    <location>
        <begin position="267"/>
        <end position="285"/>
    </location>
</feature>
<dbReference type="InterPro" id="IPR007016">
    <property type="entry name" value="O-antigen_ligase-rel_domated"/>
</dbReference>
<feature type="transmembrane region" description="Helical" evidence="5">
    <location>
        <begin position="71"/>
        <end position="92"/>
    </location>
</feature>
<feature type="transmembrane region" description="Helical" evidence="5">
    <location>
        <begin position="98"/>
        <end position="116"/>
    </location>
</feature>
<feature type="transmembrane region" description="Helical" evidence="5">
    <location>
        <begin position="453"/>
        <end position="473"/>
    </location>
</feature>
<dbReference type="Pfam" id="PF04932">
    <property type="entry name" value="Wzy_C"/>
    <property type="match status" value="1"/>
</dbReference>
<comment type="subcellular location">
    <subcellularLocation>
        <location evidence="1">Membrane</location>
        <topology evidence="1">Multi-pass membrane protein</topology>
    </subcellularLocation>
</comment>
<name>A0A5M8AJ68_9BURK</name>